<dbReference type="GO" id="GO:0006890">
    <property type="term" value="P:retrograde vesicle-mediated transport, Golgi to endoplasmic reticulum"/>
    <property type="evidence" value="ECO:0007669"/>
    <property type="project" value="InterPro"/>
</dbReference>
<dbReference type="GO" id="GO:0005789">
    <property type="term" value="C:endoplasmic reticulum membrane"/>
    <property type="evidence" value="ECO:0007669"/>
    <property type="project" value="UniProtKB-SubCell"/>
</dbReference>
<feature type="domain" description="Sec20 C-terminal" evidence="12">
    <location>
        <begin position="125"/>
        <end position="213"/>
    </location>
</feature>
<feature type="coiled-coil region" evidence="10">
    <location>
        <begin position="3"/>
        <end position="61"/>
    </location>
</feature>
<keyword evidence="2" id="KW-0813">Transport</keyword>
<evidence type="ECO:0000256" key="8">
    <source>
        <dbReference type="ARBA" id="ARBA00023136"/>
    </source>
</evidence>
<keyword evidence="8" id="KW-0472">Membrane</keyword>
<feature type="region of interest" description="Disordered" evidence="11">
    <location>
        <begin position="290"/>
        <end position="346"/>
    </location>
</feature>
<evidence type="ECO:0000259" key="12">
    <source>
        <dbReference type="Pfam" id="PF03908"/>
    </source>
</evidence>
<keyword evidence="3" id="KW-0812">Transmembrane</keyword>
<organism evidence="13 14">
    <name type="scientific">Coemansia spiralis</name>
    <dbReference type="NCBI Taxonomy" id="417178"/>
    <lineage>
        <taxon>Eukaryota</taxon>
        <taxon>Fungi</taxon>
        <taxon>Fungi incertae sedis</taxon>
        <taxon>Zoopagomycota</taxon>
        <taxon>Kickxellomycotina</taxon>
        <taxon>Kickxellomycetes</taxon>
        <taxon>Kickxellales</taxon>
        <taxon>Kickxellaceae</taxon>
        <taxon>Coemansia</taxon>
    </lineage>
</organism>
<keyword evidence="4" id="KW-0256">Endoplasmic reticulum</keyword>
<dbReference type="GO" id="GO:0005484">
    <property type="term" value="F:SNAP receptor activity"/>
    <property type="evidence" value="ECO:0007669"/>
    <property type="project" value="InterPro"/>
</dbReference>
<evidence type="ECO:0000256" key="7">
    <source>
        <dbReference type="ARBA" id="ARBA00023054"/>
    </source>
</evidence>
<comment type="caution">
    <text evidence="13">The sequence shown here is derived from an EMBL/GenBank/DDBJ whole genome shotgun (WGS) entry which is preliminary data.</text>
</comment>
<dbReference type="OrthoDB" id="46868at2759"/>
<keyword evidence="6" id="KW-1133">Transmembrane helix</keyword>
<feature type="compositionally biased region" description="Basic and acidic residues" evidence="11">
    <location>
        <begin position="337"/>
        <end position="346"/>
    </location>
</feature>
<comment type="subcellular location">
    <subcellularLocation>
        <location evidence="1">Endoplasmic reticulum membrane</location>
        <topology evidence="1">Single-pass type IV membrane protein</topology>
    </subcellularLocation>
</comment>
<evidence type="ECO:0000256" key="4">
    <source>
        <dbReference type="ARBA" id="ARBA00022824"/>
    </source>
</evidence>
<comment type="similarity">
    <text evidence="9">Belongs to the SEC20 family.</text>
</comment>
<evidence type="ECO:0000256" key="10">
    <source>
        <dbReference type="SAM" id="Coils"/>
    </source>
</evidence>
<dbReference type="Proteomes" id="UP001151518">
    <property type="component" value="Unassembled WGS sequence"/>
</dbReference>
<dbReference type="Pfam" id="PF03908">
    <property type="entry name" value="Sec20"/>
    <property type="match status" value="1"/>
</dbReference>
<evidence type="ECO:0000256" key="1">
    <source>
        <dbReference type="ARBA" id="ARBA00004163"/>
    </source>
</evidence>
<dbReference type="InterPro" id="IPR056173">
    <property type="entry name" value="Sec20_C"/>
</dbReference>
<evidence type="ECO:0000313" key="13">
    <source>
        <dbReference type="EMBL" id="KAJ2673449.1"/>
    </source>
</evidence>
<keyword evidence="5" id="KW-0931">ER-Golgi transport</keyword>
<sequence length="346" mass="37917">MDSADIEAQLRTLSRDLDHAENDIAALGKFSGPRDEHRELSDAIRNQLRAVDRALARLELDTDTTELKARSLSVQRGFRQALLKYKENIAKTTKMERELLLSGAATPAELRRRKAQGNSALNVAADVTTALQETVSMMDQEIDKSVGNIMALEDSTDALRRTRSQYITLDDVLRTSGNLVRALERADAVDRWLMLAGLVLFALVSFNILRKRVWIPGLDTLLRAVGYIVWLPVRSAMAGVSTEAVVAAPTTTTGLSLATASIATITAFLPKGTLTVLQLSVDGPMPTAPSDSLLSLGASEMDDPETTDELDAENKTPAEQNSPIQLPPPNTHRHYKPPVERIREEL</sequence>
<dbReference type="EMBL" id="JANBTW010000068">
    <property type="protein sequence ID" value="KAJ2673449.1"/>
    <property type="molecule type" value="Genomic_DNA"/>
</dbReference>
<evidence type="ECO:0000256" key="5">
    <source>
        <dbReference type="ARBA" id="ARBA00022892"/>
    </source>
</evidence>
<keyword evidence="7 10" id="KW-0175">Coiled coil</keyword>
<dbReference type="PANTHER" id="PTHR12825:SF0">
    <property type="entry name" value="VESICLE TRANSPORT PROTEIN SEC20"/>
    <property type="match status" value="1"/>
</dbReference>
<evidence type="ECO:0000256" key="2">
    <source>
        <dbReference type="ARBA" id="ARBA00022448"/>
    </source>
</evidence>
<reference evidence="13" key="1">
    <citation type="submission" date="2022-07" db="EMBL/GenBank/DDBJ databases">
        <title>Phylogenomic reconstructions and comparative analyses of Kickxellomycotina fungi.</title>
        <authorList>
            <person name="Reynolds N.K."/>
            <person name="Stajich J.E."/>
            <person name="Barry K."/>
            <person name="Grigoriev I.V."/>
            <person name="Crous P."/>
            <person name="Smith M.E."/>
        </authorList>
    </citation>
    <scope>NUCLEOTIDE SEQUENCE</scope>
    <source>
        <strain evidence="13">NRRL 3115</strain>
    </source>
</reference>
<evidence type="ECO:0000256" key="9">
    <source>
        <dbReference type="ARBA" id="ARBA00037934"/>
    </source>
</evidence>
<evidence type="ECO:0000256" key="6">
    <source>
        <dbReference type="ARBA" id="ARBA00022989"/>
    </source>
</evidence>
<accession>A0A9W8FZY6</accession>
<gene>
    <name evidence="13" type="primary">BNIP1</name>
    <name evidence="13" type="ORF">GGI25_004711</name>
</gene>
<name>A0A9W8FZY6_9FUNG</name>
<proteinExistence type="inferred from homology"/>
<dbReference type="AlphaFoldDB" id="A0A9W8FZY6"/>
<dbReference type="InterPro" id="IPR005606">
    <property type="entry name" value="Sec20"/>
</dbReference>
<evidence type="ECO:0000256" key="11">
    <source>
        <dbReference type="SAM" id="MobiDB-lite"/>
    </source>
</evidence>
<dbReference type="PANTHER" id="PTHR12825">
    <property type="entry name" value="BNIP1-RELATED"/>
    <property type="match status" value="1"/>
</dbReference>
<dbReference type="GO" id="GO:0031201">
    <property type="term" value="C:SNARE complex"/>
    <property type="evidence" value="ECO:0007669"/>
    <property type="project" value="TreeGrafter"/>
</dbReference>
<evidence type="ECO:0000256" key="3">
    <source>
        <dbReference type="ARBA" id="ARBA00022692"/>
    </source>
</evidence>
<protein>
    <submittedName>
        <fullName evidence="13">Vesicle transport protein S20</fullName>
    </submittedName>
</protein>
<feature type="compositionally biased region" description="Acidic residues" evidence="11">
    <location>
        <begin position="300"/>
        <end position="311"/>
    </location>
</feature>
<evidence type="ECO:0000313" key="14">
    <source>
        <dbReference type="Proteomes" id="UP001151518"/>
    </source>
</evidence>